<dbReference type="eggNOG" id="ENOG502ZJFC">
    <property type="taxonomic scope" value="Bacteria"/>
</dbReference>
<reference evidence="1 2" key="1">
    <citation type="submission" date="2007-01" db="EMBL/GenBank/DDBJ databases">
        <authorList>
            <person name="Haygood M."/>
            <person name="Podell S."/>
            <person name="Anderson C."/>
            <person name="Hopkinson B."/>
            <person name="Roe K."/>
            <person name="Barbeau K."/>
            <person name="Gaasterland T."/>
            <person name="Ferriera S."/>
            <person name="Johnson J."/>
            <person name="Kravitz S."/>
            <person name="Beeson K."/>
            <person name="Sutton G."/>
            <person name="Rogers Y.-H."/>
            <person name="Friedman R."/>
            <person name="Frazier M."/>
            <person name="Venter J.C."/>
        </authorList>
    </citation>
    <scope>NUCLEOTIDE SEQUENCE [LARGE SCALE GENOMIC DNA]</scope>
    <source>
        <strain evidence="1 2">ATCC 23134</strain>
    </source>
</reference>
<accession>A1ZXB4</accession>
<organism evidence="1 2">
    <name type="scientific">Microscilla marina ATCC 23134</name>
    <dbReference type="NCBI Taxonomy" id="313606"/>
    <lineage>
        <taxon>Bacteria</taxon>
        <taxon>Pseudomonadati</taxon>
        <taxon>Bacteroidota</taxon>
        <taxon>Cytophagia</taxon>
        <taxon>Cytophagales</taxon>
        <taxon>Microscillaceae</taxon>
        <taxon>Microscilla</taxon>
    </lineage>
</organism>
<keyword evidence="2" id="KW-1185">Reference proteome</keyword>
<comment type="caution">
    <text evidence="1">The sequence shown here is derived from an EMBL/GenBank/DDBJ whole genome shotgun (WGS) entry which is preliminary data.</text>
</comment>
<dbReference type="EMBL" id="AAWS01000057">
    <property type="protein sequence ID" value="EAY24988.1"/>
    <property type="molecule type" value="Genomic_DNA"/>
</dbReference>
<evidence type="ECO:0008006" key="3">
    <source>
        <dbReference type="Google" id="ProtNLM"/>
    </source>
</evidence>
<dbReference type="Proteomes" id="UP000004095">
    <property type="component" value="Unassembled WGS sequence"/>
</dbReference>
<sequence length="166" mass="19561">MADWKKALQVMADKKRPKEDFPLMGYEVYTPSTNPSFPAELPHSDDIITFYELCDGGMLGDLIWFQLYELPQKNSFWQMSLKDIYPNNLPPIFAEIHLVVAENTQEFPLIWDKSTNQLDLFDMNKLEWVRTRKHFDEFMCELFDAEVQSVLDDSWGTALIQLERML</sequence>
<proteinExistence type="predicted"/>
<name>A1ZXB4_MICM2</name>
<dbReference type="RefSeq" id="WP_002703746.1">
    <property type="nucleotide sequence ID" value="NZ_AAWS01000057.1"/>
</dbReference>
<protein>
    <recommendedName>
        <fullName evidence="3">Knr4/Smi1-like domain-containing protein</fullName>
    </recommendedName>
</protein>
<gene>
    <name evidence="1" type="ORF">M23134_03702</name>
</gene>
<evidence type="ECO:0000313" key="2">
    <source>
        <dbReference type="Proteomes" id="UP000004095"/>
    </source>
</evidence>
<dbReference type="AlphaFoldDB" id="A1ZXB4"/>
<evidence type="ECO:0000313" key="1">
    <source>
        <dbReference type="EMBL" id="EAY24988.1"/>
    </source>
</evidence>